<dbReference type="AlphaFoldDB" id="A0AAE3HIT1"/>
<feature type="transmembrane region" description="Helical" evidence="1">
    <location>
        <begin position="31"/>
        <end position="47"/>
    </location>
</feature>
<evidence type="ECO:0000313" key="2">
    <source>
        <dbReference type="EMBL" id="MCR1900264.1"/>
    </source>
</evidence>
<evidence type="ECO:0000256" key="1">
    <source>
        <dbReference type="SAM" id="Phobius"/>
    </source>
</evidence>
<keyword evidence="1" id="KW-0472">Membrane</keyword>
<dbReference type="RefSeq" id="WP_257533458.1">
    <property type="nucleotide sequence ID" value="NZ_JANKAS010000024.1"/>
</dbReference>
<dbReference type="EMBL" id="JANKAS010000024">
    <property type="protein sequence ID" value="MCR1900264.1"/>
    <property type="molecule type" value="Genomic_DNA"/>
</dbReference>
<feature type="transmembrane region" description="Helical" evidence="1">
    <location>
        <begin position="7"/>
        <end position="25"/>
    </location>
</feature>
<feature type="transmembrane region" description="Helical" evidence="1">
    <location>
        <begin position="102"/>
        <end position="124"/>
    </location>
</feature>
<dbReference type="Pfam" id="PF06541">
    <property type="entry name" value="ABC_trans_CmpB"/>
    <property type="match status" value="1"/>
</dbReference>
<keyword evidence="3" id="KW-1185">Reference proteome</keyword>
<feature type="transmembrane region" description="Helical" evidence="1">
    <location>
        <begin position="59"/>
        <end position="82"/>
    </location>
</feature>
<comment type="caution">
    <text evidence="2">The sequence shown here is derived from an EMBL/GenBank/DDBJ whole genome shotgun (WGS) entry which is preliminary data.</text>
</comment>
<sequence length="139" mass="16369">MNRLVQLLVLFSIGGISYYFIEILWRGYSHISMFILGGLCFVTIGLVREHYFTPEIQILKQLAVSCFIITVLEFIFGFILNVKLGLGIWDYSGLKFNFMGQISLVSSIVWFFLSLPAIIFYDYIRYWLFREKKPSYKFI</sequence>
<proteinExistence type="predicted"/>
<dbReference type="InterPro" id="IPR010540">
    <property type="entry name" value="CmpB_TMEM229"/>
</dbReference>
<protein>
    <submittedName>
        <fullName evidence="2">ABC transporter permease</fullName>
    </submittedName>
</protein>
<reference evidence="2" key="1">
    <citation type="submission" date="2022-07" db="EMBL/GenBank/DDBJ databases">
        <title>Enhanced cultured diversity of the mouse gut microbiota enables custom-made synthetic communities.</title>
        <authorList>
            <person name="Afrizal A."/>
        </authorList>
    </citation>
    <scope>NUCLEOTIDE SEQUENCE</scope>
    <source>
        <strain evidence="2">DSM 28593</strain>
    </source>
</reference>
<dbReference type="Proteomes" id="UP001205748">
    <property type="component" value="Unassembled WGS sequence"/>
</dbReference>
<keyword evidence="1" id="KW-1133">Transmembrane helix</keyword>
<name>A0AAE3HIT1_9FIRM</name>
<evidence type="ECO:0000313" key="3">
    <source>
        <dbReference type="Proteomes" id="UP001205748"/>
    </source>
</evidence>
<organism evidence="2 3">
    <name type="scientific">Irregularibacter muris</name>
    <dbReference type="NCBI Taxonomy" id="1796619"/>
    <lineage>
        <taxon>Bacteria</taxon>
        <taxon>Bacillati</taxon>
        <taxon>Bacillota</taxon>
        <taxon>Clostridia</taxon>
        <taxon>Eubacteriales</taxon>
        <taxon>Eubacteriaceae</taxon>
        <taxon>Irregularibacter</taxon>
    </lineage>
</organism>
<keyword evidence="1" id="KW-0812">Transmembrane</keyword>
<gene>
    <name evidence="2" type="ORF">NSA47_14960</name>
</gene>
<accession>A0AAE3HIT1</accession>